<dbReference type="Proteomes" id="UP001258315">
    <property type="component" value="Unassembled WGS sequence"/>
</dbReference>
<comment type="caution">
    <text evidence="1">The sequence shown here is derived from an EMBL/GenBank/DDBJ whole genome shotgun (WGS) entry which is preliminary data.</text>
</comment>
<evidence type="ECO:0000313" key="1">
    <source>
        <dbReference type="EMBL" id="MDT3401041.1"/>
    </source>
</evidence>
<protein>
    <submittedName>
        <fullName evidence="1">Uncharacterized protein</fullName>
    </submittedName>
</protein>
<evidence type="ECO:0000313" key="2">
    <source>
        <dbReference type="Proteomes" id="UP001258315"/>
    </source>
</evidence>
<keyword evidence="2" id="KW-1185">Reference proteome</keyword>
<proteinExistence type="predicted"/>
<name>A0ABU3GMN6_9SPHI</name>
<sequence length="63" mass="6930">MKNPQAKLFKKKTSKLYRFNPLSESNGFETTVGDPTNTTITILTTVSHQSGFGKSVNVGQLKL</sequence>
<organism evidence="1 2">
    <name type="scientific">Mucilaginibacter terrae</name>
    <dbReference type="NCBI Taxonomy" id="1955052"/>
    <lineage>
        <taxon>Bacteria</taxon>
        <taxon>Pseudomonadati</taxon>
        <taxon>Bacteroidota</taxon>
        <taxon>Sphingobacteriia</taxon>
        <taxon>Sphingobacteriales</taxon>
        <taxon>Sphingobacteriaceae</taxon>
        <taxon>Mucilaginibacter</taxon>
    </lineage>
</organism>
<dbReference type="RefSeq" id="WP_311946839.1">
    <property type="nucleotide sequence ID" value="NZ_JAVLVU010000001.1"/>
</dbReference>
<accession>A0ABU3GMN6</accession>
<gene>
    <name evidence="1" type="ORF">QE417_000113</name>
</gene>
<dbReference type="EMBL" id="JAVLVU010000001">
    <property type="protein sequence ID" value="MDT3401041.1"/>
    <property type="molecule type" value="Genomic_DNA"/>
</dbReference>
<reference evidence="2" key="1">
    <citation type="submission" date="2023-07" db="EMBL/GenBank/DDBJ databases">
        <title>Functional and genomic diversity of the sorghum phyllosphere microbiome.</title>
        <authorList>
            <person name="Shade A."/>
        </authorList>
    </citation>
    <scope>NUCLEOTIDE SEQUENCE [LARGE SCALE GENOMIC DNA]</scope>
    <source>
        <strain evidence="2">SORGH_AS_0422</strain>
    </source>
</reference>